<accession>A0A9N9PA96</accession>
<dbReference type="OrthoDB" id="2431445at2759"/>
<feature type="non-terminal residue" evidence="1">
    <location>
        <position position="117"/>
    </location>
</feature>
<comment type="caution">
    <text evidence="1">The sequence shown here is derived from an EMBL/GenBank/DDBJ whole genome shotgun (WGS) entry which is preliminary data.</text>
</comment>
<proteinExistence type="predicted"/>
<reference evidence="1" key="1">
    <citation type="submission" date="2021-06" db="EMBL/GenBank/DDBJ databases">
        <authorList>
            <person name="Kallberg Y."/>
            <person name="Tangrot J."/>
            <person name="Rosling A."/>
        </authorList>
    </citation>
    <scope>NUCLEOTIDE SEQUENCE</scope>
    <source>
        <strain evidence="1">FL966</strain>
    </source>
</reference>
<gene>
    <name evidence="1" type="ORF">CPELLU_LOCUS19688</name>
</gene>
<keyword evidence="2" id="KW-1185">Reference proteome</keyword>
<dbReference type="Proteomes" id="UP000789759">
    <property type="component" value="Unassembled WGS sequence"/>
</dbReference>
<evidence type="ECO:0000313" key="1">
    <source>
        <dbReference type="EMBL" id="CAG8821014.1"/>
    </source>
</evidence>
<protein>
    <submittedName>
        <fullName evidence="1">9416_t:CDS:1</fullName>
    </submittedName>
</protein>
<evidence type="ECO:0000313" key="2">
    <source>
        <dbReference type="Proteomes" id="UP000789759"/>
    </source>
</evidence>
<sequence length="117" mass="13357">DHEKVSQSTVVRIKQRKKETGTFSDKPKPGCLRLLTGCYERKVLWYIPTGECTNAVSVQKKLKTDEGIILSNFFTKPVKYKNSSFKYNVLEAFNLIKAGVIEELNAQSENITEDFHV</sequence>
<dbReference type="EMBL" id="CAJVQA010049922">
    <property type="protein sequence ID" value="CAG8821014.1"/>
    <property type="molecule type" value="Genomic_DNA"/>
</dbReference>
<organism evidence="1 2">
    <name type="scientific">Cetraspora pellucida</name>
    <dbReference type="NCBI Taxonomy" id="1433469"/>
    <lineage>
        <taxon>Eukaryota</taxon>
        <taxon>Fungi</taxon>
        <taxon>Fungi incertae sedis</taxon>
        <taxon>Mucoromycota</taxon>
        <taxon>Glomeromycotina</taxon>
        <taxon>Glomeromycetes</taxon>
        <taxon>Diversisporales</taxon>
        <taxon>Gigasporaceae</taxon>
        <taxon>Cetraspora</taxon>
    </lineage>
</organism>
<dbReference type="AlphaFoldDB" id="A0A9N9PA96"/>
<feature type="non-terminal residue" evidence="1">
    <location>
        <position position="1"/>
    </location>
</feature>
<name>A0A9N9PA96_9GLOM</name>